<name>A0A162R448_9CRUS</name>
<organism evidence="1 2">
    <name type="scientific">Daphnia magna</name>
    <dbReference type="NCBI Taxonomy" id="35525"/>
    <lineage>
        <taxon>Eukaryota</taxon>
        <taxon>Metazoa</taxon>
        <taxon>Ecdysozoa</taxon>
        <taxon>Arthropoda</taxon>
        <taxon>Crustacea</taxon>
        <taxon>Branchiopoda</taxon>
        <taxon>Diplostraca</taxon>
        <taxon>Cladocera</taxon>
        <taxon>Anomopoda</taxon>
        <taxon>Daphniidae</taxon>
        <taxon>Daphnia</taxon>
    </lineage>
</organism>
<accession>A0A162R448</accession>
<dbReference type="AlphaFoldDB" id="A0A162R448"/>
<proteinExistence type="predicted"/>
<comment type="caution">
    <text evidence="1">The sequence shown here is derived from an EMBL/GenBank/DDBJ whole genome shotgun (WGS) entry which is preliminary data.</text>
</comment>
<gene>
    <name evidence="1" type="ORF">APZ42_013239</name>
</gene>
<sequence length="61" mass="7482">MQIYSRRHVTIVFNFEKKKEDGEEKNLENEERKKERKKERSCVLYEQECKQTVGLITNYVE</sequence>
<evidence type="ECO:0000313" key="2">
    <source>
        <dbReference type="Proteomes" id="UP000076858"/>
    </source>
</evidence>
<keyword evidence="2" id="KW-1185">Reference proteome</keyword>
<dbReference type="EMBL" id="LRGB01000243">
    <property type="protein sequence ID" value="KZS20213.1"/>
    <property type="molecule type" value="Genomic_DNA"/>
</dbReference>
<reference evidence="1 2" key="1">
    <citation type="submission" date="2016-03" db="EMBL/GenBank/DDBJ databases">
        <title>EvidentialGene: Evidence-directed Construction of Genes on Genomes.</title>
        <authorList>
            <person name="Gilbert D.G."/>
            <person name="Choi J.-H."/>
            <person name="Mockaitis K."/>
            <person name="Colbourne J."/>
            <person name="Pfrender M."/>
        </authorList>
    </citation>
    <scope>NUCLEOTIDE SEQUENCE [LARGE SCALE GENOMIC DNA]</scope>
    <source>
        <strain evidence="1 2">Xinb3</strain>
        <tissue evidence="1">Complete organism</tissue>
    </source>
</reference>
<evidence type="ECO:0000313" key="1">
    <source>
        <dbReference type="EMBL" id="KZS20213.1"/>
    </source>
</evidence>
<dbReference type="Proteomes" id="UP000076858">
    <property type="component" value="Unassembled WGS sequence"/>
</dbReference>
<protein>
    <submittedName>
        <fullName evidence="1">Uncharacterized protein</fullName>
    </submittedName>
</protein>